<dbReference type="GO" id="GO:0016787">
    <property type="term" value="F:hydrolase activity"/>
    <property type="evidence" value="ECO:0007669"/>
    <property type="project" value="UniProtKB-KW"/>
</dbReference>
<accession>A0ABW5QGW1</accession>
<dbReference type="EC" id="3.1.-.-" evidence="7"/>
<feature type="chain" id="PRO_5047187875" evidence="5">
    <location>
        <begin position="21"/>
        <end position="321"/>
    </location>
</feature>
<gene>
    <name evidence="7" type="ORF">ACFSX5_03780</name>
</gene>
<name>A0ABW5QGW1_9HYPH</name>
<evidence type="ECO:0000256" key="1">
    <source>
        <dbReference type="ARBA" id="ARBA00022723"/>
    </source>
</evidence>
<organism evidence="7 8">
    <name type="scientific">Devosia albogilva</name>
    <dbReference type="NCBI Taxonomy" id="429726"/>
    <lineage>
        <taxon>Bacteria</taxon>
        <taxon>Pseudomonadati</taxon>
        <taxon>Pseudomonadota</taxon>
        <taxon>Alphaproteobacteria</taxon>
        <taxon>Hyphomicrobiales</taxon>
        <taxon>Devosiaceae</taxon>
        <taxon>Devosia</taxon>
    </lineage>
</organism>
<dbReference type="InterPro" id="IPR004843">
    <property type="entry name" value="Calcineurin-like_PHP"/>
</dbReference>
<evidence type="ECO:0000256" key="5">
    <source>
        <dbReference type="SAM" id="SignalP"/>
    </source>
</evidence>
<keyword evidence="3" id="KW-0408">Iron</keyword>
<comment type="similarity">
    <text evidence="4">Belongs to the cyclic nucleotide phosphodiesterase class-III family.</text>
</comment>
<dbReference type="InterPro" id="IPR050884">
    <property type="entry name" value="CNP_phosphodiesterase-III"/>
</dbReference>
<keyword evidence="8" id="KW-1185">Reference proteome</keyword>
<sequence>MVTKSTAAAFAGFLAPALLAQTRAMTTLAHISDIHLSPMPEMSWRDMMGNKRITGWLNWKMRRNEELNSETLTSLVAHLKSQNVDFTAVTGDLVNLALRSEMERAGRWLEALGSPERIAVCPGNHDAYVPGALDMACNAWGDYMRGETLEDACFPFVRRVGDVAVISCSSAVPTRPFLAIGRFDEAQAARLSRILATMGEAGFFRCVLIHHPPNAELQHPSFGLKGHRLFRQVIAEHGAELVLHGHTHRSSIHSIPGKNHDVPVIGVAAASAAQGGRLDDPARYNLFRIERQADSWSCVMREFGYQRLGSDIVMRMQMRIY</sequence>
<reference evidence="8" key="1">
    <citation type="journal article" date="2019" name="Int. J. Syst. Evol. Microbiol.">
        <title>The Global Catalogue of Microorganisms (GCM) 10K type strain sequencing project: providing services to taxonomists for standard genome sequencing and annotation.</title>
        <authorList>
            <consortium name="The Broad Institute Genomics Platform"/>
            <consortium name="The Broad Institute Genome Sequencing Center for Infectious Disease"/>
            <person name="Wu L."/>
            <person name="Ma J."/>
        </authorList>
    </citation>
    <scope>NUCLEOTIDE SEQUENCE [LARGE SCALE GENOMIC DNA]</scope>
    <source>
        <strain evidence="8">CCM 7427</strain>
    </source>
</reference>
<dbReference type="Gene3D" id="3.60.21.10">
    <property type="match status" value="1"/>
</dbReference>
<dbReference type="EMBL" id="JBHUNP010000001">
    <property type="protein sequence ID" value="MFD2646912.1"/>
    <property type="molecule type" value="Genomic_DNA"/>
</dbReference>
<dbReference type="InterPro" id="IPR029052">
    <property type="entry name" value="Metallo-depent_PP-like"/>
</dbReference>
<feature type="signal peptide" evidence="5">
    <location>
        <begin position="1"/>
        <end position="20"/>
    </location>
</feature>
<dbReference type="PANTHER" id="PTHR42988">
    <property type="entry name" value="PHOSPHOHYDROLASE"/>
    <property type="match status" value="1"/>
</dbReference>
<evidence type="ECO:0000313" key="8">
    <source>
        <dbReference type="Proteomes" id="UP001597521"/>
    </source>
</evidence>
<evidence type="ECO:0000313" key="7">
    <source>
        <dbReference type="EMBL" id="MFD2646912.1"/>
    </source>
</evidence>
<keyword evidence="1" id="KW-0479">Metal-binding</keyword>
<dbReference type="RefSeq" id="WP_386831920.1">
    <property type="nucleotide sequence ID" value="NZ_JBHUNP010000001.1"/>
</dbReference>
<protein>
    <submittedName>
        <fullName evidence="7">Metallophosphoesterase family protein</fullName>
        <ecNumber evidence="7">3.1.-.-</ecNumber>
    </submittedName>
</protein>
<comment type="caution">
    <text evidence="7">The sequence shown here is derived from an EMBL/GenBank/DDBJ whole genome shotgun (WGS) entry which is preliminary data.</text>
</comment>
<dbReference type="PANTHER" id="PTHR42988:SF2">
    <property type="entry name" value="CYCLIC NUCLEOTIDE PHOSPHODIESTERASE CBUA0032-RELATED"/>
    <property type="match status" value="1"/>
</dbReference>
<evidence type="ECO:0000256" key="2">
    <source>
        <dbReference type="ARBA" id="ARBA00022801"/>
    </source>
</evidence>
<dbReference type="Proteomes" id="UP001597521">
    <property type="component" value="Unassembled WGS sequence"/>
</dbReference>
<keyword evidence="2 7" id="KW-0378">Hydrolase</keyword>
<evidence type="ECO:0000259" key="6">
    <source>
        <dbReference type="Pfam" id="PF00149"/>
    </source>
</evidence>
<evidence type="ECO:0000256" key="4">
    <source>
        <dbReference type="ARBA" id="ARBA00025742"/>
    </source>
</evidence>
<evidence type="ECO:0000256" key="3">
    <source>
        <dbReference type="ARBA" id="ARBA00023004"/>
    </source>
</evidence>
<dbReference type="Pfam" id="PF00149">
    <property type="entry name" value="Metallophos"/>
    <property type="match status" value="1"/>
</dbReference>
<proteinExistence type="inferred from homology"/>
<feature type="domain" description="Calcineurin-like phosphoesterase" evidence="6">
    <location>
        <begin position="27"/>
        <end position="249"/>
    </location>
</feature>
<dbReference type="SUPFAM" id="SSF56300">
    <property type="entry name" value="Metallo-dependent phosphatases"/>
    <property type="match status" value="1"/>
</dbReference>
<keyword evidence="5" id="KW-0732">Signal</keyword>